<dbReference type="EMBL" id="VSRR010130089">
    <property type="protein sequence ID" value="MPD02140.1"/>
    <property type="molecule type" value="Genomic_DNA"/>
</dbReference>
<keyword evidence="2" id="KW-1185">Reference proteome</keyword>
<comment type="caution">
    <text evidence="1">The sequence shown here is derived from an EMBL/GenBank/DDBJ whole genome shotgun (WGS) entry which is preliminary data.</text>
</comment>
<organism evidence="1 2">
    <name type="scientific">Portunus trituberculatus</name>
    <name type="common">Swimming crab</name>
    <name type="synonym">Neptunus trituberculatus</name>
    <dbReference type="NCBI Taxonomy" id="210409"/>
    <lineage>
        <taxon>Eukaryota</taxon>
        <taxon>Metazoa</taxon>
        <taxon>Ecdysozoa</taxon>
        <taxon>Arthropoda</taxon>
        <taxon>Crustacea</taxon>
        <taxon>Multicrustacea</taxon>
        <taxon>Malacostraca</taxon>
        <taxon>Eumalacostraca</taxon>
        <taxon>Eucarida</taxon>
        <taxon>Decapoda</taxon>
        <taxon>Pleocyemata</taxon>
        <taxon>Brachyura</taxon>
        <taxon>Eubrachyura</taxon>
        <taxon>Portunoidea</taxon>
        <taxon>Portunidae</taxon>
        <taxon>Portuninae</taxon>
        <taxon>Portunus</taxon>
    </lineage>
</organism>
<accession>A0A5B7K544</accession>
<dbReference type="Proteomes" id="UP000324222">
    <property type="component" value="Unassembled WGS sequence"/>
</dbReference>
<dbReference type="AlphaFoldDB" id="A0A5B7K544"/>
<evidence type="ECO:0000313" key="2">
    <source>
        <dbReference type="Proteomes" id="UP000324222"/>
    </source>
</evidence>
<sequence>MVENSEDSRAWAREQVVVYRDATSNFGVKMRIEKVGGNREGATVSCLRQLCFSQEKIRFSWRGGVLQIEN</sequence>
<proteinExistence type="predicted"/>
<name>A0A5B7K544_PORTR</name>
<gene>
    <name evidence="1" type="ORF">E2C01_097699</name>
</gene>
<protein>
    <submittedName>
        <fullName evidence="1">Uncharacterized protein</fullName>
    </submittedName>
</protein>
<evidence type="ECO:0000313" key="1">
    <source>
        <dbReference type="EMBL" id="MPD02140.1"/>
    </source>
</evidence>
<reference evidence="1 2" key="1">
    <citation type="submission" date="2019-05" db="EMBL/GenBank/DDBJ databases">
        <title>Another draft genome of Portunus trituberculatus and its Hox gene families provides insights of decapod evolution.</title>
        <authorList>
            <person name="Jeong J.-H."/>
            <person name="Song I."/>
            <person name="Kim S."/>
            <person name="Choi T."/>
            <person name="Kim D."/>
            <person name="Ryu S."/>
            <person name="Kim W."/>
        </authorList>
    </citation>
    <scope>NUCLEOTIDE SEQUENCE [LARGE SCALE GENOMIC DNA]</scope>
    <source>
        <tissue evidence="1">Muscle</tissue>
    </source>
</reference>